<keyword evidence="3" id="KW-1185">Reference proteome</keyword>
<evidence type="ECO:0000256" key="1">
    <source>
        <dbReference type="SAM" id="MobiDB-lite"/>
    </source>
</evidence>
<dbReference type="EMBL" id="OX459945">
    <property type="protein sequence ID" value="CAI9179544.1"/>
    <property type="molecule type" value="Genomic_DNA"/>
</dbReference>
<sequence>MGMSQTQAACSQDHPFQNLTPLTTCPVGYLLMGRGLHTAPALECSDLGGGGVEAVVSFILKLGGGEACSCPTGRHPQVPWARRKPGAISRPFGQVDGPTPSVSPIPAMGSAPSPPELKEWRLPRWICCVDGVGVHGGRWGPC</sequence>
<evidence type="ECO:0000313" key="2">
    <source>
        <dbReference type="EMBL" id="CAI9179544.1"/>
    </source>
</evidence>
<protein>
    <submittedName>
        <fullName evidence="2">Uncharacterized protein</fullName>
    </submittedName>
</protein>
<feature type="region of interest" description="Disordered" evidence="1">
    <location>
        <begin position="73"/>
        <end position="101"/>
    </location>
</feature>
<evidence type="ECO:0000313" key="3">
    <source>
        <dbReference type="Proteomes" id="UP001176941"/>
    </source>
</evidence>
<proteinExistence type="predicted"/>
<accession>A0ABN9A0L8</accession>
<dbReference type="Proteomes" id="UP001176941">
    <property type="component" value="Chromosome 9"/>
</dbReference>
<reference evidence="2" key="1">
    <citation type="submission" date="2023-04" db="EMBL/GenBank/DDBJ databases">
        <authorList>
            <consortium name="ELIXIR-Norway"/>
        </authorList>
    </citation>
    <scope>NUCLEOTIDE SEQUENCE [LARGE SCALE GENOMIC DNA]</scope>
</reference>
<gene>
    <name evidence="2" type="ORF">MRATA1EN1_LOCUS28506</name>
</gene>
<name>A0ABN9A0L8_RANTA</name>
<organism evidence="2 3">
    <name type="scientific">Rangifer tarandus platyrhynchus</name>
    <name type="common">Svalbard reindeer</name>
    <dbReference type="NCBI Taxonomy" id="3082113"/>
    <lineage>
        <taxon>Eukaryota</taxon>
        <taxon>Metazoa</taxon>
        <taxon>Chordata</taxon>
        <taxon>Craniata</taxon>
        <taxon>Vertebrata</taxon>
        <taxon>Euteleostomi</taxon>
        <taxon>Mammalia</taxon>
        <taxon>Eutheria</taxon>
        <taxon>Laurasiatheria</taxon>
        <taxon>Artiodactyla</taxon>
        <taxon>Ruminantia</taxon>
        <taxon>Pecora</taxon>
        <taxon>Cervidae</taxon>
        <taxon>Odocoileinae</taxon>
        <taxon>Rangifer</taxon>
    </lineage>
</organism>